<dbReference type="Pfam" id="PF00775">
    <property type="entry name" value="Dioxygenase_C"/>
    <property type="match status" value="1"/>
</dbReference>
<keyword evidence="3" id="KW-0560">Oxidoreductase</keyword>
<dbReference type="InterPro" id="IPR015889">
    <property type="entry name" value="Intradiol_dOase_core"/>
</dbReference>
<evidence type="ECO:0000259" key="4">
    <source>
        <dbReference type="Pfam" id="PF00775"/>
    </source>
</evidence>
<proteinExistence type="inferred from homology"/>
<sequence length="207" mass="22778">MEHVIWILVFFICTACNGQSKSKSTLVGGGCDGCELLYVGMPKHIPPVDTSDGWKEKGQRLHIAGRILQPGGKLPAAGVVLYYWQTDVSGYYSPGAATPVAAKRHGHTRGWVKTGADGTFHIYTNRPAPYPKDTMPAHIHVAIKEPSLNEYYIDEWVFNDDPLLKPSIRAKMENRGGNGIMKVSKVNGVQEVQQDVILGLHIPGYPR</sequence>
<protein>
    <submittedName>
        <fullName evidence="5">Protocatechuate 3,4-dioxygenase beta subunit</fullName>
    </submittedName>
</protein>
<keyword evidence="6" id="KW-1185">Reference proteome</keyword>
<evidence type="ECO:0000256" key="2">
    <source>
        <dbReference type="ARBA" id="ARBA00022964"/>
    </source>
</evidence>
<evidence type="ECO:0000256" key="1">
    <source>
        <dbReference type="ARBA" id="ARBA00007825"/>
    </source>
</evidence>
<dbReference type="AlphaFoldDB" id="A0A327QLK0"/>
<accession>A0A327QLK0</accession>
<dbReference type="PANTHER" id="PTHR33711:SF10">
    <property type="entry name" value="INTRADIOL RING-CLEAVAGE DIOXYGENASES DOMAIN-CONTAINING PROTEIN"/>
    <property type="match status" value="1"/>
</dbReference>
<dbReference type="GO" id="GO:0008199">
    <property type="term" value="F:ferric iron binding"/>
    <property type="evidence" value="ECO:0007669"/>
    <property type="project" value="InterPro"/>
</dbReference>
<name>A0A327QLK0_9BACT</name>
<dbReference type="Gene3D" id="2.60.130.10">
    <property type="entry name" value="Aromatic compound dioxygenase"/>
    <property type="match status" value="1"/>
</dbReference>
<dbReference type="Proteomes" id="UP000249547">
    <property type="component" value="Unassembled WGS sequence"/>
</dbReference>
<keyword evidence="2 5" id="KW-0223">Dioxygenase</keyword>
<evidence type="ECO:0000256" key="3">
    <source>
        <dbReference type="ARBA" id="ARBA00023002"/>
    </source>
</evidence>
<evidence type="ECO:0000313" key="5">
    <source>
        <dbReference type="EMBL" id="RAJ05201.1"/>
    </source>
</evidence>
<evidence type="ECO:0000313" key="6">
    <source>
        <dbReference type="Proteomes" id="UP000249547"/>
    </source>
</evidence>
<gene>
    <name evidence="5" type="ORF">LX64_02355</name>
</gene>
<dbReference type="RefSeq" id="WP_111597813.1">
    <property type="nucleotide sequence ID" value="NZ_QLLL01000004.1"/>
</dbReference>
<dbReference type="OrthoDB" id="933561at2"/>
<dbReference type="GO" id="GO:0016702">
    <property type="term" value="F:oxidoreductase activity, acting on single donors with incorporation of molecular oxygen, incorporation of two atoms of oxygen"/>
    <property type="evidence" value="ECO:0007669"/>
    <property type="project" value="InterPro"/>
</dbReference>
<organism evidence="5 6">
    <name type="scientific">Chitinophaga skermanii</name>
    <dbReference type="NCBI Taxonomy" id="331697"/>
    <lineage>
        <taxon>Bacteria</taxon>
        <taxon>Pseudomonadati</taxon>
        <taxon>Bacteroidota</taxon>
        <taxon>Chitinophagia</taxon>
        <taxon>Chitinophagales</taxon>
        <taxon>Chitinophagaceae</taxon>
        <taxon>Chitinophaga</taxon>
    </lineage>
</organism>
<reference evidence="5 6" key="1">
    <citation type="submission" date="2018-06" db="EMBL/GenBank/DDBJ databases">
        <title>Genomic Encyclopedia of Archaeal and Bacterial Type Strains, Phase II (KMG-II): from individual species to whole genera.</title>
        <authorList>
            <person name="Goeker M."/>
        </authorList>
    </citation>
    <scope>NUCLEOTIDE SEQUENCE [LARGE SCALE GENOMIC DNA]</scope>
    <source>
        <strain evidence="5 6">DSM 23857</strain>
    </source>
</reference>
<dbReference type="SUPFAM" id="SSF49482">
    <property type="entry name" value="Aromatic compound dioxygenase"/>
    <property type="match status" value="1"/>
</dbReference>
<feature type="domain" description="Intradiol ring-cleavage dioxygenases" evidence="4">
    <location>
        <begin position="49"/>
        <end position="168"/>
    </location>
</feature>
<dbReference type="InterPro" id="IPR050770">
    <property type="entry name" value="Intradiol_RC_Dioxygenase"/>
</dbReference>
<comment type="caution">
    <text evidence="5">The sequence shown here is derived from an EMBL/GenBank/DDBJ whole genome shotgun (WGS) entry which is preliminary data.</text>
</comment>
<dbReference type="PANTHER" id="PTHR33711">
    <property type="entry name" value="DIOXYGENASE, PUTATIVE (AFU_ORTHOLOGUE AFUA_2G02910)-RELATED"/>
    <property type="match status" value="1"/>
</dbReference>
<comment type="similarity">
    <text evidence="1">Belongs to the intradiol ring-cleavage dioxygenase family.</text>
</comment>
<dbReference type="InterPro" id="IPR000627">
    <property type="entry name" value="Intradiol_dOase_C"/>
</dbReference>
<dbReference type="EMBL" id="QLLL01000004">
    <property type="protein sequence ID" value="RAJ05201.1"/>
    <property type="molecule type" value="Genomic_DNA"/>
</dbReference>